<organism evidence="3 5">
    <name type="scientific">Stigmatella aurantiaca (strain DW4/3-1)</name>
    <dbReference type="NCBI Taxonomy" id="378806"/>
    <lineage>
        <taxon>Bacteria</taxon>
        <taxon>Pseudomonadati</taxon>
        <taxon>Myxococcota</taxon>
        <taxon>Myxococcia</taxon>
        <taxon>Myxococcales</taxon>
        <taxon>Cystobacterineae</taxon>
        <taxon>Archangiaceae</taxon>
        <taxon>Stigmatella</taxon>
    </lineage>
</organism>
<protein>
    <submittedName>
        <fullName evidence="3">Uncharacterized protein</fullName>
    </submittedName>
</protein>
<dbReference type="Proteomes" id="UP000032702">
    <property type="component" value="Unassembled WGS sequence"/>
</dbReference>
<feature type="region of interest" description="Disordered" evidence="1">
    <location>
        <begin position="185"/>
        <end position="213"/>
    </location>
</feature>
<dbReference type="HOGENOM" id="CLU_792042_0_0_7"/>
<evidence type="ECO:0000313" key="2">
    <source>
        <dbReference type="EMBL" id="ADO70013.1"/>
    </source>
</evidence>
<accession>Q08QW1</accession>
<keyword evidence="4" id="KW-1185">Reference proteome</keyword>
<dbReference type="Proteomes" id="UP000001351">
    <property type="component" value="Chromosome"/>
</dbReference>
<evidence type="ECO:0000313" key="3">
    <source>
        <dbReference type="EMBL" id="EAU62859.1"/>
    </source>
</evidence>
<reference evidence="2 4" key="2">
    <citation type="journal article" date="2011" name="Mol. Biol. Evol.">
        <title>Comparative genomic analysis of fruiting body formation in Myxococcales.</title>
        <authorList>
            <person name="Huntley S."/>
            <person name="Hamann N."/>
            <person name="Wegener-Feldbrugge S."/>
            <person name="Treuner-Lange A."/>
            <person name="Kube M."/>
            <person name="Reinhardt R."/>
            <person name="Klages S."/>
            <person name="Muller R."/>
            <person name="Ronning C.M."/>
            <person name="Nierman W.C."/>
            <person name="Sogaard-Andersen L."/>
        </authorList>
    </citation>
    <scope>NUCLEOTIDE SEQUENCE [LARGE SCALE GENOMIC DNA]</scope>
    <source>
        <strain evidence="2 4">DW4/3-1</strain>
    </source>
</reference>
<feature type="region of interest" description="Disordered" evidence="1">
    <location>
        <begin position="84"/>
        <end position="131"/>
    </location>
</feature>
<dbReference type="EMBL" id="AAMD01000199">
    <property type="protein sequence ID" value="EAU62859.1"/>
    <property type="molecule type" value="Genomic_DNA"/>
</dbReference>
<dbReference type="PATRIC" id="fig|378806.16.peg.1699"/>
<reference evidence="3 5" key="1">
    <citation type="submission" date="2006-04" db="EMBL/GenBank/DDBJ databases">
        <authorList>
            <person name="Nierman W.C."/>
        </authorList>
    </citation>
    <scope>NUCLEOTIDE SEQUENCE [LARGE SCALE GENOMIC DNA]</scope>
    <source>
        <strain evidence="3 5">DW4/3-1</strain>
    </source>
</reference>
<dbReference type="eggNOG" id="ENOG5033WIK">
    <property type="taxonomic scope" value="Bacteria"/>
</dbReference>
<dbReference type="RefSeq" id="WP_002618467.1">
    <property type="nucleotide sequence ID" value="NC_014623.1"/>
</dbReference>
<sequence length="350" mass="36205">MYKLNTLSSSPAATNRLASAPLSPAATNRLAVPQTAELARVAHPNGALGTSGLRGRPVDSFEAGGLSGARIGLARNGARNALEGAAPQAPQAPAKAPPRLAEDGTEIPGPNDTRPPGDNRSAADIVNDSPVLSKLGRQKDIKFDQLCKQTGVDPNIDLKDSRQNPDAVYRMTKVLEYIDSSKISDGGERTGKVQGGQGDGNIEGITKDGDARHGTEAGMLKDFAEKGYDSLGTDHRLPVTSDTHVKKDGSNKDNFQWFAGEAGKNLWFIPGVSNVLTGIGESEGGALGAIEGGLGGMVKTWKGAAEGVIGSLMGGKPNPLSMALGAYTGALQETDAAPDVVKDIASMLPF</sequence>
<gene>
    <name evidence="2" type="ordered locus">STAUR_2209</name>
    <name evidence="3" type="ORF">STIAU_2131</name>
</gene>
<name>Q08QW1_STIAD</name>
<evidence type="ECO:0000313" key="4">
    <source>
        <dbReference type="Proteomes" id="UP000001351"/>
    </source>
</evidence>
<evidence type="ECO:0000256" key="1">
    <source>
        <dbReference type="SAM" id="MobiDB-lite"/>
    </source>
</evidence>
<dbReference type="KEGG" id="sur:STAUR_2209"/>
<dbReference type="OrthoDB" id="9031108at2"/>
<feature type="compositionally biased region" description="Low complexity" evidence="1">
    <location>
        <begin position="85"/>
        <end position="98"/>
    </location>
</feature>
<dbReference type="AlphaFoldDB" id="Q08QW1"/>
<proteinExistence type="predicted"/>
<dbReference type="EMBL" id="CP002271">
    <property type="protein sequence ID" value="ADO70013.1"/>
    <property type="molecule type" value="Genomic_DNA"/>
</dbReference>
<evidence type="ECO:0000313" key="5">
    <source>
        <dbReference type="Proteomes" id="UP000032702"/>
    </source>
</evidence>